<proteinExistence type="predicted"/>
<keyword evidence="2" id="KW-1185">Reference proteome</keyword>
<reference evidence="1 2" key="1">
    <citation type="submission" date="2016-10" db="EMBL/GenBank/DDBJ databases">
        <authorList>
            <person name="de Groot N.N."/>
        </authorList>
    </citation>
    <scope>NUCLEOTIDE SEQUENCE [LARGE SCALE GENOMIC DNA]</scope>
    <source>
        <strain evidence="1 2">DSM 22789</strain>
    </source>
</reference>
<dbReference type="EMBL" id="FOZZ01000002">
    <property type="protein sequence ID" value="SFS54130.1"/>
    <property type="molecule type" value="Genomic_DNA"/>
</dbReference>
<evidence type="ECO:0008006" key="3">
    <source>
        <dbReference type="Google" id="ProtNLM"/>
    </source>
</evidence>
<accession>A0A1I6QP09</accession>
<evidence type="ECO:0000313" key="1">
    <source>
        <dbReference type="EMBL" id="SFS54130.1"/>
    </source>
</evidence>
<dbReference type="Proteomes" id="UP000198785">
    <property type="component" value="Unassembled WGS sequence"/>
</dbReference>
<dbReference type="OrthoDB" id="7064118at2"/>
<protein>
    <recommendedName>
        <fullName evidence="3">SatD family (SatD)</fullName>
    </recommendedName>
</protein>
<evidence type="ECO:0000313" key="2">
    <source>
        <dbReference type="Proteomes" id="UP000198785"/>
    </source>
</evidence>
<dbReference type="RefSeq" id="WP_093363975.1">
    <property type="nucleotide sequence ID" value="NZ_FOZZ01000002.1"/>
</dbReference>
<organism evidence="1 2">
    <name type="scientific">Sphingobacterium wenxiniae</name>
    <dbReference type="NCBI Taxonomy" id="683125"/>
    <lineage>
        <taxon>Bacteria</taxon>
        <taxon>Pseudomonadati</taxon>
        <taxon>Bacteroidota</taxon>
        <taxon>Sphingobacteriia</taxon>
        <taxon>Sphingobacteriales</taxon>
        <taxon>Sphingobacteriaceae</taxon>
        <taxon>Sphingobacterium</taxon>
    </lineage>
</organism>
<sequence>MISILTGDIIESRQADPKIWLPALETALRQSAQKFDIFRGDSFQAEVKLEDTFKTVFYLKSAMLHVNLDVRIGVGIGEKEVDALHIKNAFGSALIYSGEAFESLKRDTISVKSANLEYDNMCNIMMALSADLCGRWTSNMAEIVMTTLLHEDSNQIELARLLNRKHQSQISTALQKANYGSIKKAIDYCTQELLRL</sequence>
<dbReference type="STRING" id="683125.SAMN05660206_102448"/>
<dbReference type="AlphaFoldDB" id="A0A1I6QP09"/>
<name>A0A1I6QP09_9SPHI</name>
<gene>
    <name evidence="1" type="ORF">SAMN05660206_102448</name>
</gene>